<comment type="caution">
    <text evidence="2">The sequence shown here is derived from an EMBL/GenBank/DDBJ whole genome shotgun (WGS) entry which is preliminary data.</text>
</comment>
<evidence type="ECO:0000313" key="3">
    <source>
        <dbReference type="Proteomes" id="UP000197535"/>
    </source>
</evidence>
<dbReference type="Proteomes" id="UP000197535">
    <property type="component" value="Unassembled WGS sequence"/>
</dbReference>
<feature type="domain" description="N-acyl amino acid synthase FeeM catalytic core" evidence="1">
    <location>
        <begin position="1"/>
        <end position="142"/>
    </location>
</feature>
<name>A0A254TJQ7_9BURK</name>
<reference evidence="2 3" key="1">
    <citation type="submission" date="2016-02" db="EMBL/GenBank/DDBJ databases">
        <authorList>
            <person name="Wen L."/>
            <person name="He K."/>
            <person name="Yang H."/>
        </authorList>
    </citation>
    <scope>NUCLEOTIDE SEQUENCE [LARGE SCALE GENOMIC DNA]</scope>
    <source>
        <strain evidence="2 3">TSA40</strain>
    </source>
</reference>
<sequence>MYSWRGYTGTQPLQSSPNRITLTAYMKEELIGTVTLAIDSPIGLLADEIFQDQLDRYRGPGRKLCELTKLAVDSKVDSKFALASLFHICFIYARRLHGCTDVFIEVNPRHRGYYERVLGFTRLGELKTNPRVNAPAFLLWLDLDHVEDQIQQHGGTSDQAAASRSLYPYFFSPREETGITQRLINLN</sequence>
<dbReference type="AlphaFoldDB" id="A0A254TJQ7"/>
<dbReference type="Gene3D" id="3.40.630.30">
    <property type="match status" value="1"/>
</dbReference>
<dbReference type="Pfam" id="PF21926">
    <property type="entry name" value="FeeM"/>
    <property type="match status" value="1"/>
</dbReference>
<organism evidence="2 3">
    <name type="scientific">Noviherbaspirillum denitrificans</name>
    <dbReference type="NCBI Taxonomy" id="1968433"/>
    <lineage>
        <taxon>Bacteria</taxon>
        <taxon>Pseudomonadati</taxon>
        <taxon>Pseudomonadota</taxon>
        <taxon>Betaproteobacteria</taxon>
        <taxon>Burkholderiales</taxon>
        <taxon>Oxalobacteraceae</taxon>
        <taxon>Noviherbaspirillum</taxon>
    </lineage>
</organism>
<dbReference type="SUPFAM" id="SSF55729">
    <property type="entry name" value="Acyl-CoA N-acyltransferases (Nat)"/>
    <property type="match status" value="1"/>
</dbReference>
<accession>A0A254TJQ7</accession>
<evidence type="ECO:0000313" key="2">
    <source>
        <dbReference type="EMBL" id="OWW22856.1"/>
    </source>
</evidence>
<keyword evidence="3" id="KW-1185">Reference proteome</keyword>
<evidence type="ECO:0000259" key="1">
    <source>
        <dbReference type="Pfam" id="PF21926"/>
    </source>
</evidence>
<dbReference type="OrthoDB" id="9783696at2"/>
<protein>
    <recommendedName>
        <fullName evidence="1">N-acyl amino acid synthase FeeM catalytic core domain-containing protein</fullName>
    </recommendedName>
</protein>
<dbReference type="InterPro" id="IPR016181">
    <property type="entry name" value="Acyl_CoA_acyltransferase"/>
</dbReference>
<dbReference type="EMBL" id="LSTO01000001">
    <property type="protein sequence ID" value="OWW22856.1"/>
    <property type="molecule type" value="Genomic_DNA"/>
</dbReference>
<gene>
    <name evidence="2" type="ORF">AYR66_13785</name>
</gene>
<proteinExistence type="predicted"/>
<dbReference type="InterPro" id="IPR054597">
    <property type="entry name" value="FeeM_cat"/>
</dbReference>